<dbReference type="RefSeq" id="WP_057840199.1">
    <property type="nucleotide sequence ID" value="NZ_LLXZ01000215.1"/>
</dbReference>
<dbReference type="OrthoDB" id="220114at2"/>
<dbReference type="SMART" id="SM01225">
    <property type="entry name" value="G8"/>
    <property type="match status" value="1"/>
</dbReference>
<dbReference type="Pfam" id="PF24606">
    <property type="entry name" value="CEMIP_beta-hel"/>
    <property type="match status" value="1"/>
</dbReference>
<keyword evidence="6" id="KW-1185">Reference proteome</keyword>
<dbReference type="PROSITE" id="PS51484">
    <property type="entry name" value="G8"/>
    <property type="match status" value="1"/>
</dbReference>
<dbReference type="PANTHER" id="PTHR46769">
    <property type="entry name" value="POLYCYSTIC KIDNEY AND HEPATIC DISEASE 1 (AUTOSOMAL RECESSIVE)-LIKE 1"/>
    <property type="match status" value="1"/>
</dbReference>
<dbReference type="Gene3D" id="2.60.40.3440">
    <property type="match status" value="1"/>
</dbReference>
<sequence length="1115" mass="119963">MHDIISTPTALNPNDFSSTAAYVTAVKALTDPSAHHDDAAMAIEHAALFALVPRAEATHVAVRNGSWFDPATWEDGKVPGASAKVLIPEAISVNYDGVSDASLFTVRVDGRLLFAPDHDTRMVVDTLVVAKTGLLRIGTSDHPIQDGVTANIVIADNGPIDLNWDPLLLSRGVISHGSTEIHGQEKASFLKLAMDPLAGSTLLYFDEDAAQNGWHVGDKIVVTGTHIAPQMVNGDWLDVSSQDEARTIKAIYGTTIVLDQPLTYDHDSPRADLKAYVADYTRNVVIETQNADEVPVSQRGHVMFMHSPSVDVEYAEFFELGRTDKSTRAIDAATATGVTSDTNVKGRYALHLHETGVDPTSPETVVKGNAIWGSPGWGIVQHASSADIENNATFNTFGAAYVAETGDETGLWHNNIAIQAHGIGAGGDKNFDDVAAFDLARSGIGFYFQGRLIKTTDNVAAGVNEGFVYMVRGTPATIAADNLDQPEILHGLTSTDVAAAPIQNFTNNEVLAAAYGFIVVKADPAQDHDVRSVVEGFKAWETDIGIHLEYTAHYTFLDTDLTGPDIGRDFEPKGHAGIELGNNAIDIVFNRTTIANYRDGAVLDKALVGDPARLISTSDFNYVFIDLETHDIKNSAIRNFDPTIDKLLNSSQLGSIPATLQMDWQGDIPVWSFDWPDGRSVVLQGVKHDNLGTINYRIGNEVFNIGRDQMAGLLTHQGYYTTDDGRKIVVLEEYFSDRATGEIFKTSIPIQIADNVPLLQDQWFLLDGDAKWLGKVDLNAAAPVAAADTASTSQAASVVIDVLKNDTDPNGLAMSVDGITQPTHGTVTQNSDGTLTYTPNGDFVGTETFKYWATDHNAKFDDGIVTVNVRSGNVLPGETPPGDTPPGGAPSSPPGTIPEHDHDHPPTDVPPVIVMPTPPATPSNPSPVVHADHPHNDHRPGDTSAWEHRPDHTHSWMGWGYRHVHFEHQQYNHGFGEAHSNVGRAILAASADALKDLASYARAYNPLSAPSVIYEDFGGGPEAGSRPVATNDLPGWRPSSLMTSDILPSQATDTLDMHNEGVLGARALLDFDFANSPFIFRDLGDGGVDSVHSVEPGALPNMEHHNPISSGFIFA</sequence>
<organism evidence="5 6">
    <name type="scientific">Bradyrhizobium jicamae</name>
    <dbReference type="NCBI Taxonomy" id="280332"/>
    <lineage>
        <taxon>Bacteria</taxon>
        <taxon>Pseudomonadati</taxon>
        <taxon>Pseudomonadota</taxon>
        <taxon>Alphaproteobacteria</taxon>
        <taxon>Hyphomicrobiales</taxon>
        <taxon>Nitrobacteraceae</taxon>
        <taxon>Bradyrhizobium</taxon>
    </lineage>
</organism>
<evidence type="ECO:0000313" key="6">
    <source>
        <dbReference type="Proteomes" id="UP000050863"/>
    </source>
</evidence>
<dbReference type="PANTHER" id="PTHR46769:SF2">
    <property type="entry name" value="FIBROCYSTIN-L ISOFORM 2 PRECURSOR-RELATED"/>
    <property type="match status" value="1"/>
</dbReference>
<evidence type="ECO:0000256" key="3">
    <source>
        <dbReference type="SAM" id="MobiDB-lite"/>
    </source>
</evidence>
<feature type="domain" description="G8" evidence="4">
    <location>
        <begin position="71"/>
        <end position="194"/>
    </location>
</feature>
<dbReference type="Proteomes" id="UP000050863">
    <property type="component" value="Unassembled WGS sequence"/>
</dbReference>
<dbReference type="Pfam" id="PF17963">
    <property type="entry name" value="Big_9"/>
    <property type="match status" value="1"/>
</dbReference>
<dbReference type="InterPro" id="IPR052387">
    <property type="entry name" value="Fibrocystin"/>
</dbReference>
<dbReference type="Pfam" id="PF10162">
    <property type="entry name" value="G8"/>
    <property type="match status" value="1"/>
</dbReference>
<protein>
    <recommendedName>
        <fullName evidence="4">G8 domain-containing protein</fullName>
    </recommendedName>
</protein>
<dbReference type="InterPro" id="IPR019316">
    <property type="entry name" value="G8_domain"/>
</dbReference>
<proteinExistence type="predicted"/>
<feature type="region of interest" description="Disordered" evidence="3">
    <location>
        <begin position="871"/>
        <end position="911"/>
    </location>
</feature>
<evidence type="ECO:0000259" key="4">
    <source>
        <dbReference type="PROSITE" id="PS51484"/>
    </source>
</evidence>
<name>A0A0R3KFX9_9BRAD</name>
<dbReference type="EMBL" id="LLXZ01000215">
    <property type="protein sequence ID" value="KRQ94727.1"/>
    <property type="molecule type" value="Genomic_DNA"/>
</dbReference>
<reference evidence="5 6" key="1">
    <citation type="submission" date="2014-03" db="EMBL/GenBank/DDBJ databases">
        <title>Bradyrhizobium valentinum sp. nov., isolated from effective nodules of Lupinus mariae-josephae, a lupine endemic of basic-lime soils in Eastern Spain.</title>
        <authorList>
            <person name="Duran D."/>
            <person name="Rey L."/>
            <person name="Navarro A."/>
            <person name="Busquets A."/>
            <person name="Imperial J."/>
            <person name="Ruiz-Argueso T."/>
        </authorList>
    </citation>
    <scope>NUCLEOTIDE SEQUENCE [LARGE SCALE GENOMIC DNA]</scope>
    <source>
        <strain evidence="5 6">PAC68</strain>
    </source>
</reference>
<dbReference type="AlphaFoldDB" id="A0A0R3KFX9"/>
<keyword evidence="1" id="KW-0732">Signal</keyword>
<evidence type="ECO:0000256" key="1">
    <source>
        <dbReference type="ARBA" id="ARBA00022729"/>
    </source>
</evidence>
<gene>
    <name evidence="5" type="ORF">CQ12_04135</name>
</gene>
<feature type="compositionally biased region" description="Pro residues" evidence="3">
    <location>
        <begin position="878"/>
        <end position="896"/>
    </location>
</feature>
<keyword evidence="2" id="KW-0325">Glycoprotein</keyword>
<evidence type="ECO:0000313" key="5">
    <source>
        <dbReference type="EMBL" id="KRQ94727.1"/>
    </source>
</evidence>
<dbReference type="STRING" id="280332.CQ12_04135"/>
<evidence type="ECO:0000256" key="2">
    <source>
        <dbReference type="ARBA" id="ARBA00023180"/>
    </source>
</evidence>
<comment type="caution">
    <text evidence="5">The sequence shown here is derived from an EMBL/GenBank/DDBJ whole genome shotgun (WGS) entry which is preliminary data.</text>
</comment>
<accession>A0A0R3KFX9</accession>
<dbReference type="InterPro" id="IPR055401">
    <property type="entry name" value="CEMIP_beta-hel_dom"/>
</dbReference>